<evidence type="ECO:0000313" key="2">
    <source>
        <dbReference type="Proteomes" id="UP001180487"/>
    </source>
</evidence>
<reference evidence="1 2" key="1">
    <citation type="submission" date="2023-07" db="EMBL/GenBank/DDBJ databases">
        <title>Sorghum-associated microbial communities from plants grown in Nebraska, USA.</title>
        <authorList>
            <person name="Schachtman D."/>
        </authorList>
    </citation>
    <scope>NUCLEOTIDE SEQUENCE [LARGE SCALE GENOMIC DNA]</scope>
    <source>
        <strain evidence="1 2">BE313</strain>
    </source>
</reference>
<organism evidence="1 2">
    <name type="scientific">Rhodoferax ferrireducens</name>
    <dbReference type="NCBI Taxonomy" id="192843"/>
    <lineage>
        <taxon>Bacteria</taxon>
        <taxon>Pseudomonadati</taxon>
        <taxon>Pseudomonadota</taxon>
        <taxon>Betaproteobacteria</taxon>
        <taxon>Burkholderiales</taxon>
        <taxon>Comamonadaceae</taxon>
        <taxon>Rhodoferax</taxon>
    </lineage>
</organism>
<evidence type="ECO:0008006" key="3">
    <source>
        <dbReference type="Google" id="ProtNLM"/>
    </source>
</evidence>
<dbReference type="EMBL" id="JAVDXT010000002">
    <property type="protein sequence ID" value="MDR7378207.1"/>
    <property type="molecule type" value="Genomic_DNA"/>
</dbReference>
<comment type="caution">
    <text evidence="1">The sequence shown here is derived from an EMBL/GenBank/DDBJ whole genome shotgun (WGS) entry which is preliminary data.</text>
</comment>
<gene>
    <name evidence="1" type="ORF">J2X19_002886</name>
</gene>
<accession>A0ABU2CA41</accession>
<proteinExistence type="predicted"/>
<name>A0ABU2CA41_9BURK</name>
<dbReference type="RefSeq" id="WP_405048654.1">
    <property type="nucleotide sequence ID" value="NZ_JAVDXT010000002.1"/>
</dbReference>
<evidence type="ECO:0000313" key="1">
    <source>
        <dbReference type="EMBL" id="MDR7378207.1"/>
    </source>
</evidence>
<protein>
    <recommendedName>
        <fullName evidence="3">DUF2242 domain-containing protein</fullName>
    </recommendedName>
</protein>
<dbReference type="Proteomes" id="UP001180487">
    <property type="component" value="Unassembled WGS sequence"/>
</dbReference>
<dbReference type="PROSITE" id="PS51257">
    <property type="entry name" value="PROKAR_LIPOPROTEIN"/>
    <property type="match status" value="1"/>
</dbReference>
<keyword evidence="2" id="KW-1185">Reference proteome</keyword>
<dbReference type="InterPro" id="IPR018718">
    <property type="entry name" value="DUF2242"/>
</dbReference>
<dbReference type="Pfam" id="PF10001">
    <property type="entry name" value="DUF2242"/>
    <property type="match status" value="1"/>
</dbReference>
<sequence length="195" mass="20955">MQTLLRGFQRLAVVCGAGVLVACSLPMKAIPQQEDFNSAGKFSRMFDASAAQTCEAARRALMSQGYVISTADKELVQGQKSFQPESETHVQVGIRVVCAPESKDGRVSLGFVTALQDRYALKKSNTSASLGVGALGSVSLPLSSSSDAMVKVGSETVVSESFYDRFFALVQHYLVQDLEDVDTDVVQPDKPKPAR</sequence>